<dbReference type="OrthoDB" id="516779at2"/>
<dbReference type="PANTHER" id="PTHR41521:SF4">
    <property type="entry name" value="BLR0684 PROTEIN"/>
    <property type="match status" value="1"/>
</dbReference>
<comment type="caution">
    <text evidence="2">The sequence shown here is derived from an EMBL/GenBank/DDBJ whole genome shotgun (WGS) entry which is preliminary data.</text>
</comment>
<dbReference type="EMBL" id="SNZP01000006">
    <property type="protein sequence ID" value="TDR79963.1"/>
    <property type="molecule type" value="Genomic_DNA"/>
</dbReference>
<evidence type="ECO:0000313" key="2">
    <source>
        <dbReference type="EMBL" id="TDR79963.1"/>
    </source>
</evidence>
<organism evidence="2 3">
    <name type="scientific">Paludibacterium purpuratum</name>
    <dbReference type="NCBI Taxonomy" id="1144873"/>
    <lineage>
        <taxon>Bacteria</taxon>
        <taxon>Pseudomonadati</taxon>
        <taxon>Pseudomonadota</taxon>
        <taxon>Betaproteobacteria</taxon>
        <taxon>Neisseriales</taxon>
        <taxon>Chromobacteriaceae</taxon>
        <taxon>Paludibacterium</taxon>
    </lineage>
</organism>
<dbReference type="Proteomes" id="UP000295611">
    <property type="component" value="Unassembled WGS sequence"/>
</dbReference>
<sequence>MSAYVVFTRERTTDAAELDRYKQKAPAAREGHDLTPLAFYGEFEVLEGAPIEGAVILRFPDMAAARAWYHSPAYQDALTHRLKGADYRVLLIEGVDAAVAN</sequence>
<evidence type="ECO:0000259" key="1">
    <source>
        <dbReference type="Pfam" id="PF07045"/>
    </source>
</evidence>
<dbReference type="InterPro" id="IPR010753">
    <property type="entry name" value="DUF1330"/>
</dbReference>
<dbReference type="PANTHER" id="PTHR41521">
    <property type="match status" value="1"/>
</dbReference>
<dbReference type="RefSeq" id="WP_133680215.1">
    <property type="nucleotide sequence ID" value="NZ_SNZP01000006.1"/>
</dbReference>
<keyword evidence="3" id="KW-1185">Reference proteome</keyword>
<evidence type="ECO:0000313" key="3">
    <source>
        <dbReference type="Proteomes" id="UP000295611"/>
    </source>
</evidence>
<dbReference type="AlphaFoldDB" id="A0A4R7B689"/>
<dbReference type="Gene3D" id="3.30.70.100">
    <property type="match status" value="1"/>
</dbReference>
<dbReference type="Pfam" id="PF07045">
    <property type="entry name" value="DUF1330"/>
    <property type="match status" value="1"/>
</dbReference>
<accession>A0A4R7B689</accession>
<feature type="domain" description="DUF1330" evidence="1">
    <location>
        <begin position="2"/>
        <end position="95"/>
    </location>
</feature>
<gene>
    <name evidence="2" type="ORF">DFP86_106102</name>
</gene>
<dbReference type="SUPFAM" id="SSF54909">
    <property type="entry name" value="Dimeric alpha+beta barrel"/>
    <property type="match status" value="1"/>
</dbReference>
<reference evidence="2 3" key="1">
    <citation type="submission" date="2019-03" db="EMBL/GenBank/DDBJ databases">
        <title>Genomic Encyclopedia of Type Strains, Phase III (KMG-III): the genomes of soil and plant-associated and newly described type strains.</title>
        <authorList>
            <person name="Whitman W."/>
        </authorList>
    </citation>
    <scope>NUCLEOTIDE SEQUENCE [LARGE SCALE GENOMIC DNA]</scope>
    <source>
        <strain evidence="2 3">CECT 8976</strain>
    </source>
</reference>
<name>A0A4R7B689_9NEIS</name>
<proteinExistence type="predicted"/>
<protein>
    <submittedName>
        <fullName evidence="2">Uncharacterized protein (DUF1330 family)</fullName>
    </submittedName>
</protein>
<dbReference type="InterPro" id="IPR011008">
    <property type="entry name" value="Dimeric_a/b-barrel"/>
</dbReference>